<keyword evidence="6" id="KW-1185">Reference proteome</keyword>
<evidence type="ECO:0000259" key="4">
    <source>
        <dbReference type="Pfam" id="PF08245"/>
    </source>
</evidence>
<gene>
    <name evidence="5" type="ORF">L3081_22645</name>
</gene>
<dbReference type="RefSeq" id="WP_242288547.1">
    <property type="nucleotide sequence ID" value="NZ_JAKKSL010000006.1"/>
</dbReference>
<sequence>MRFLSAQGLCFAVNDSRANPFPSTYNVEQFETEFPTASLHLGKWNTELIAKAEVILISPGIDCANQNITQHISDDCRVMGDIELFCQLNKTLKKPIDILAITGSNGKSTVVSLLAFLAESLGVNAKLGGNIGQPVLDVFINENLAFPSIETKNLPDLLILELSSFQLETLKSMQAIATSVLNVSDDHLDRHLSMANYQKIKQSIYSQGKLAVTNRDDMATQTPNQSQTTLSFGSDAPNDSQFGIRKYKNKAYLAFGKQNLIALEQLPLAGMHNALNYLTVLALGYSVWLVNRHNG</sequence>
<keyword evidence="3" id="KW-0067">ATP-binding</keyword>
<evidence type="ECO:0000313" key="6">
    <source>
        <dbReference type="Proteomes" id="UP001139646"/>
    </source>
</evidence>
<dbReference type="Gene3D" id="3.40.50.720">
    <property type="entry name" value="NAD(P)-binding Rossmann-like Domain"/>
    <property type="match status" value="1"/>
</dbReference>
<reference evidence="5" key="1">
    <citation type="submission" date="2022-01" db="EMBL/GenBank/DDBJ databases">
        <title>Colwellia maritima, isolated from seawater.</title>
        <authorList>
            <person name="Kristyanto S."/>
            <person name="Jung J."/>
            <person name="Jeon C.O."/>
        </authorList>
    </citation>
    <scope>NUCLEOTIDE SEQUENCE</scope>
    <source>
        <strain evidence="5">MSW7</strain>
    </source>
</reference>
<proteinExistence type="predicted"/>
<evidence type="ECO:0000256" key="1">
    <source>
        <dbReference type="ARBA" id="ARBA00022598"/>
    </source>
</evidence>
<name>A0ABS9X613_9GAMM</name>
<organism evidence="5 6">
    <name type="scientific">Colwellia maritima</name>
    <dbReference type="NCBI Taxonomy" id="2912588"/>
    <lineage>
        <taxon>Bacteria</taxon>
        <taxon>Pseudomonadati</taxon>
        <taxon>Pseudomonadota</taxon>
        <taxon>Gammaproteobacteria</taxon>
        <taxon>Alteromonadales</taxon>
        <taxon>Colwelliaceae</taxon>
        <taxon>Colwellia</taxon>
    </lineage>
</organism>
<evidence type="ECO:0000313" key="5">
    <source>
        <dbReference type="EMBL" id="MCI2285664.1"/>
    </source>
</evidence>
<dbReference type="InterPro" id="IPR036565">
    <property type="entry name" value="Mur-like_cat_sf"/>
</dbReference>
<dbReference type="InterPro" id="IPR005762">
    <property type="entry name" value="MurD"/>
</dbReference>
<dbReference type="Proteomes" id="UP001139646">
    <property type="component" value="Unassembled WGS sequence"/>
</dbReference>
<accession>A0ABS9X613</accession>
<comment type="caution">
    <text evidence="5">The sequence shown here is derived from an EMBL/GenBank/DDBJ whole genome shotgun (WGS) entry which is preliminary data.</text>
</comment>
<dbReference type="PANTHER" id="PTHR43692:SF1">
    <property type="entry name" value="UDP-N-ACETYLMURAMOYLALANINE--D-GLUTAMATE LIGASE"/>
    <property type="match status" value="1"/>
</dbReference>
<dbReference type="Pfam" id="PF21799">
    <property type="entry name" value="MurD-like_N"/>
    <property type="match status" value="1"/>
</dbReference>
<evidence type="ECO:0000256" key="2">
    <source>
        <dbReference type="ARBA" id="ARBA00022741"/>
    </source>
</evidence>
<dbReference type="SUPFAM" id="SSF53623">
    <property type="entry name" value="MurD-like peptide ligases, catalytic domain"/>
    <property type="match status" value="1"/>
</dbReference>
<dbReference type="InterPro" id="IPR013221">
    <property type="entry name" value="Mur_ligase_cen"/>
</dbReference>
<dbReference type="Pfam" id="PF08245">
    <property type="entry name" value="Mur_ligase_M"/>
    <property type="match status" value="1"/>
</dbReference>
<dbReference type="PANTHER" id="PTHR43692">
    <property type="entry name" value="UDP-N-ACETYLMURAMOYLALANINE--D-GLUTAMATE LIGASE"/>
    <property type="match status" value="1"/>
</dbReference>
<evidence type="ECO:0000256" key="3">
    <source>
        <dbReference type="ARBA" id="ARBA00022840"/>
    </source>
</evidence>
<keyword evidence="1" id="KW-0436">Ligase</keyword>
<keyword evidence="2" id="KW-0547">Nucleotide-binding</keyword>
<dbReference type="Gene3D" id="3.40.1190.10">
    <property type="entry name" value="Mur-like, catalytic domain"/>
    <property type="match status" value="1"/>
</dbReference>
<dbReference type="EMBL" id="JAKKSL010000006">
    <property type="protein sequence ID" value="MCI2285664.1"/>
    <property type="molecule type" value="Genomic_DNA"/>
</dbReference>
<feature type="domain" description="Mur ligase central" evidence="4">
    <location>
        <begin position="101"/>
        <end position="283"/>
    </location>
</feature>
<protein>
    <recommendedName>
        <fullName evidence="4">Mur ligase central domain-containing protein</fullName>
    </recommendedName>
</protein>